<feature type="transmembrane region" description="Helical" evidence="1">
    <location>
        <begin position="145"/>
        <end position="166"/>
    </location>
</feature>
<dbReference type="Proteomes" id="UP000295404">
    <property type="component" value="Unassembled WGS sequence"/>
</dbReference>
<feature type="transmembrane region" description="Helical" evidence="1">
    <location>
        <begin position="106"/>
        <end position="124"/>
    </location>
</feature>
<name>A0A285F7T7_9EURY</name>
<dbReference type="Proteomes" id="UP000217726">
    <property type="component" value="Unassembled WGS sequence"/>
</dbReference>
<keyword evidence="1" id="KW-1133">Transmembrane helix</keyword>
<dbReference type="PANTHER" id="PTHR31303:SF1">
    <property type="entry name" value="CTP-DEPENDENT DIACYLGLYCEROL KINASE 1"/>
    <property type="match status" value="1"/>
</dbReference>
<keyword evidence="4" id="KW-1185">Reference proteome</keyword>
<evidence type="ECO:0000313" key="5">
    <source>
        <dbReference type="Proteomes" id="UP000295404"/>
    </source>
</evidence>
<sequence length="214" mass="23687">MFGEENLNHDLKGDLERKAIHVLSGLLYIPLIYISGDFALEILILLTLLYVFAILVVLILRKMHYQPVCEMTERWSRRHENYIPLKPTLLLHIGISISLLLFPTSILYASIAITALGDGIATISGKMIGKNKLPYSKRKSFEGTIVGALAAFSGAVFFVSSLQALVASTGSMLLESIIGRDMKTNSSMRQVLNLLKNDNLILPIFSGYLMMLVG</sequence>
<evidence type="ECO:0000313" key="2">
    <source>
        <dbReference type="EMBL" id="SNY06281.1"/>
    </source>
</evidence>
<organism evidence="2 4">
    <name type="scientific">Methanohalophilus euhalobius</name>
    <dbReference type="NCBI Taxonomy" id="51203"/>
    <lineage>
        <taxon>Archaea</taxon>
        <taxon>Methanobacteriati</taxon>
        <taxon>Methanobacteriota</taxon>
        <taxon>Stenosarchaea group</taxon>
        <taxon>Methanomicrobia</taxon>
        <taxon>Methanosarcinales</taxon>
        <taxon>Methanosarcinaceae</taxon>
        <taxon>Methanohalophilus</taxon>
    </lineage>
</organism>
<keyword evidence="1" id="KW-0812">Transmembrane</keyword>
<feature type="transmembrane region" description="Helical" evidence="1">
    <location>
        <begin position="81"/>
        <end position="100"/>
    </location>
</feature>
<accession>A0A285F7T7</accession>
<reference evidence="3 5" key="3">
    <citation type="submission" date="2019-03" db="EMBL/GenBank/DDBJ databases">
        <title>Subsurface microbial communities from deep shales in Ohio and West Virginia, USA.</title>
        <authorList>
            <person name="Wrighton K."/>
        </authorList>
    </citation>
    <scope>NUCLEOTIDE SEQUENCE [LARGE SCALE GENOMIC DNA]</scope>
    <source>
        <strain evidence="3 5">WG1_MB</strain>
    </source>
</reference>
<dbReference type="EMBL" id="OBDR01000003">
    <property type="protein sequence ID" value="SNY06281.1"/>
    <property type="molecule type" value="Genomic_DNA"/>
</dbReference>
<gene>
    <name evidence="3" type="ORF">C7960_1571</name>
    <name evidence="2" type="ORF">SAMN06295989_10369</name>
</gene>
<dbReference type="InterPro" id="IPR037997">
    <property type="entry name" value="Dgk1-like"/>
</dbReference>
<dbReference type="EMBL" id="SMMS01000001">
    <property type="protein sequence ID" value="TCL12329.1"/>
    <property type="molecule type" value="Genomic_DNA"/>
</dbReference>
<dbReference type="PANTHER" id="PTHR31303">
    <property type="entry name" value="CTP-DEPENDENT DIACYLGLYCEROL KINASE 1"/>
    <property type="match status" value="1"/>
</dbReference>
<reference evidence="2" key="1">
    <citation type="submission" date="2017-09" db="EMBL/GenBank/DDBJ databases">
        <authorList>
            <person name="Ehlers B."/>
            <person name="Leendertz F.H."/>
        </authorList>
    </citation>
    <scope>NUCLEOTIDE SEQUENCE [LARGE SCALE GENOMIC DNA]</scope>
    <source>
        <strain evidence="2">WG-1MB</strain>
    </source>
</reference>
<evidence type="ECO:0000313" key="4">
    <source>
        <dbReference type="Proteomes" id="UP000217726"/>
    </source>
</evidence>
<keyword evidence="2" id="KW-0808">Transferase</keyword>
<dbReference type="GO" id="GO:0004143">
    <property type="term" value="F:ATP-dependent diacylglycerol kinase activity"/>
    <property type="evidence" value="ECO:0007669"/>
    <property type="project" value="InterPro"/>
</dbReference>
<proteinExistence type="predicted"/>
<keyword evidence="1" id="KW-0472">Membrane</keyword>
<evidence type="ECO:0000313" key="3">
    <source>
        <dbReference type="EMBL" id="TCL12329.1"/>
    </source>
</evidence>
<dbReference type="AlphaFoldDB" id="A0A285F7T7"/>
<protein>
    <submittedName>
        <fullName evidence="3">CTP:2, 3-di-O-geranylgeranyl-sn-glycero-1-phosphate cytidyltransferase</fullName>
    </submittedName>
    <submittedName>
        <fullName evidence="2">CTP:2,3-di-O-geranylgeranyl-sn-glycero-1-phosphate cytidyltransferase</fullName>
    </submittedName>
</protein>
<evidence type="ECO:0000256" key="1">
    <source>
        <dbReference type="SAM" id="Phobius"/>
    </source>
</evidence>
<feature type="transmembrane region" description="Helical" evidence="1">
    <location>
        <begin position="42"/>
        <end position="60"/>
    </location>
</feature>
<reference evidence="4" key="2">
    <citation type="submission" date="2017-09" db="EMBL/GenBank/DDBJ databases">
        <authorList>
            <person name="Varghese N."/>
            <person name="Submissions S."/>
        </authorList>
    </citation>
    <scope>NUCLEOTIDE SEQUENCE [LARGE SCALE GENOMIC DNA]</scope>
    <source>
        <strain evidence="4">WG-1MB</strain>
    </source>
</reference>